<proteinExistence type="predicted"/>
<evidence type="ECO:0000313" key="4">
    <source>
        <dbReference type="Proteomes" id="UP000241818"/>
    </source>
</evidence>
<dbReference type="EMBL" id="KZ679006">
    <property type="protein sequence ID" value="PSS27789.1"/>
    <property type="molecule type" value="Genomic_DNA"/>
</dbReference>
<keyword evidence="4" id="KW-1185">Reference proteome</keyword>
<keyword evidence="2" id="KW-1133">Transmembrane helix</keyword>
<dbReference type="GeneID" id="36575962"/>
<evidence type="ECO:0000256" key="1">
    <source>
        <dbReference type="SAM" id="MobiDB-lite"/>
    </source>
</evidence>
<evidence type="ECO:0000256" key="2">
    <source>
        <dbReference type="SAM" id="Phobius"/>
    </source>
</evidence>
<name>A0A2T3BEH5_AMORE</name>
<dbReference type="GO" id="GO:0031204">
    <property type="term" value="P:post-translational protein targeting to membrane, translocation"/>
    <property type="evidence" value="ECO:0007669"/>
    <property type="project" value="InterPro"/>
</dbReference>
<dbReference type="STRING" id="857342.A0A2T3BEH5"/>
<evidence type="ECO:0008006" key="5">
    <source>
        <dbReference type="Google" id="ProtNLM"/>
    </source>
</evidence>
<dbReference type="PANTHER" id="PTHR28229">
    <property type="entry name" value="TRANSLOCATION PROTEIN SEC66"/>
    <property type="match status" value="1"/>
</dbReference>
<dbReference type="GO" id="GO:0031207">
    <property type="term" value="C:Sec62/Sec63 complex"/>
    <property type="evidence" value="ECO:0007669"/>
    <property type="project" value="InterPro"/>
</dbReference>
<dbReference type="InParanoid" id="A0A2T3BEH5"/>
<protein>
    <recommendedName>
        <fullName evidence="5">Translocation protein sec66</fullName>
    </recommendedName>
</protein>
<accession>A0A2T3BEH5</accession>
<keyword evidence="2" id="KW-0472">Membrane</keyword>
<dbReference type="InterPro" id="IPR018624">
    <property type="entry name" value="Sec66"/>
</dbReference>
<dbReference type="RefSeq" id="XP_024725314.1">
    <property type="nucleotide sequence ID" value="XM_024867881.1"/>
</dbReference>
<dbReference type="Proteomes" id="UP000241818">
    <property type="component" value="Unassembled WGS sequence"/>
</dbReference>
<dbReference type="Pfam" id="PF09802">
    <property type="entry name" value="Sec66"/>
    <property type="match status" value="1"/>
</dbReference>
<dbReference type="PANTHER" id="PTHR28229:SF1">
    <property type="entry name" value="TRANSLOCATION PROTEIN SEC66"/>
    <property type="match status" value="1"/>
</dbReference>
<sequence length="238" mass="26740">MFNIDWWSLGLPLAYVSVLLGSLIIFSSLYRKRKAAASATLAPWFPPHLQRNIYLSLLHLEPEEGKEKAPTVPESVLRAALLRRAVEDIHRIIQVRSAKQACSTLLQRGSVGDDLWQRFLRAEKEMEEELRDVVMEANALSPNWGQTIFQSANEIAANTVFRKRLDEIQAQTTAEKEWWEKKRASIKSDFMKELDGESTTPAKSSANKTGSDEDAILVESGGPAVTDKGTMKKKKGKK</sequence>
<reference evidence="3 4" key="1">
    <citation type="journal article" date="2018" name="New Phytol.">
        <title>Comparative genomics and transcriptomics depict ericoid mycorrhizal fungi as versatile saprotrophs and plant mutualists.</title>
        <authorList>
            <person name="Martino E."/>
            <person name="Morin E."/>
            <person name="Grelet G.A."/>
            <person name="Kuo A."/>
            <person name="Kohler A."/>
            <person name="Daghino S."/>
            <person name="Barry K.W."/>
            <person name="Cichocki N."/>
            <person name="Clum A."/>
            <person name="Dockter R.B."/>
            <person name="Hainaut M."/>
            <person name="Kuo R.C."/>
            <person name="LaButti K."/>
            <person name="Lindahl B.D."/>
            <person name="Lindquist E.A."/>
            <person name="Lipzen A."/>
            <person name="Khouja H.R."/>
            <person name="Magnuson J."/>
            <person name="Murat C."/>
            <person name="Ohm R.A."/>
            <person name="Singer S.W."/>
            <person name="Spatafora J.W."/>
            <person name="Wang M."/>
            <person name="Veneault-Fourrey C."/>
            <person name="Henrissat B."/>
            <person name="Grigoriev I.V."/>
            <person name="Martin F.M."/>
            <person name="Perotto S."/>
        </authorList>
    </citation>
    <scope>NUCLEOTIDE SEQUENCE [LARGE SCALE GENOMIC DNA]</scope>
    <source>
        <strain evidence="3 4">ATCC 22711</strain>
    </source>
</reference>
<dbReference type="FunCoup" id="A0A2T3BEH5">
    <property type="interactions" value="48"/>
</dbReference>
<organism evidence="3 4">
    <name type="scientific">Amorphotheca resinae ATCC 22711</name>
    <dbReference type="NCBI Taxonomy" id="857342"/>
    <lineage>
        <taxon>Eukaryota</taxon>
        <taxon>Fungi</taxon>
        <taxon>Dikarya</taxon>
        <taxon>Ascomycota</taxon>
        <taxon>Pezizomycotina</taxon>
        <taxon>Leotiomycetes</taxon>
        <taxon>Helotiales</taxon>
        <taxon>Amorphothecaceae</taxon>
        <taxon>Amorphotheca</taxon>
    </lineage>
</organism>
<gene>
    <name evidence="3" type="ORF">M430DRAFT_46853</name>
</gene>
<feature type="transmembrane region" description="Helical" evidence="2">
    <location>
        <begin position="6"/>
        <end position="26"/>
    </location>
</feature>
<feature type="compositionally biased region" description="Polar residues" evidence="1">
    <location>
        <begin position="197"/>
        <end position="209"/>
    </location>
</feature>
<dbReference type="AlphaFoldDB" id="A0A2T3BEH5"/>
<evidence type="ECO:0000313" key="3">
    <source>
        <dbReference type="EMBL" id="PSS27789.1"/>
    </source>
</evidence>
<keyword evidence="2" id="KW-0812">Transmembrane</keyword>
<dbReference type="OrthoDB" id="73168at2759"/>
<feature type="region of interest" description="Disordered" evidence="1">
    <location>
        <begin position="190"/>
        <end position="238"/>
    </location>
</feature>